<feature type="transmembrane region" description="Helical" evidence="1">
    <location>
        <begin position="28"/>
        <end position="48"/>
    </location>
</feature>
<keyword evidence="4" id="KW-1185">Reference proteome</keyword>
<dbReference type="InterPro" id="IPR036005">
    <property type="entry name" value="Creatinase/aminopeptidase-like"/>
</dbReference>
<dbReference type="SUPFAM" id="SSF53092">
    <property type="entry name" value="Creatinase/prolidase N-terminal domain"/>
    <property type="match status" value="1"/>
</dbReference>
<evidence type="ECO:0000313" key="4">
    <source>
        <dbReference type="Proteomes" id="UP001497453"/>
    </source>
</evidence>
<proteinExistence type="predicted"/>
<dbReference type="Pfam" id="PF00557">
    <property type="entry name" value="Peptidase_M24"/>
    <property type="match status" value="1"/>
</dbReference>
<sequence length="465" mass="50970">MVKYCEVLALHDEHRTTRKRPKWCQKDAGPLAYVSLLIICLICWTSVFPSSLRFSLSSDSAPGFSYFSHLASHCAHISPIPTSSYVQRQNLLAELLHSLNASAYIAEPGANAAYFANISSSHWHLSERPLLLIVTPRVDEEGSIHATVTVLTPYFEATRAKLLPIPSASTVTFAEWPEDVDPYAVALSTIEHFQNSTVFVDNSIRHFIVDGLQEASPSTQVISAPVEIRRLRERKNEDEIEILKCANEATVLSIRAAREQMRIGMRESEVRALVEEAMAAAGLKNAFALTLFGENAALPHGSGTDRILGNHDFILIDCGGELHGYVSDVTRTFALPSSIISPRQLALWDLIHRAQSAALAKARNGTITAEVDHAAREVIAAEHLAPFFTHRLGHGIGIEGHESPYLRGGSDDIILTGHTFSDEPGVYIEGEIGVRLEDCFYINEIGEAVYLTAGVGGQATNPWKP</sequence>
<organism evidence="3 4">
    <name type="scientific">Somion occarium</name>
    <dbReference type="NCBI Taxonomy" id="3059160"/>
    <lineage>
        <taxon>Eukaryota</taxon>
        <taxon>Fungi</taxon>
        <taxon>Dikarya</taxon>
        <taxon>Basidiomycota</taxon>
        <taxon>Agaricomycotina</taxon>
        <taxon>Agaricomycetes</taxon>
        <taxon>Polyporales</taxon>
        <taxon>Cerrenaceae</taxon>
        <taxon>Somion</taxon>
    </lineage>
</organism>
<evidence type="ECO:0000313" key="3">
    <source>
        <dbReference type="EMBL" id="CAL1704961.1"/>
    </source>
</evidence>
<feature type="domain" description="Peptidase M24" evidence="2">
    <location>
        <begin position="242"/>
        <end position="444"/>
    </location>
</feature>
<dbReference type="SUPFAM" id="SSF55920">
    <property type="entry name" value="Creatinase/aminopeptidase"/>
    <property type="match status" value="1"/>
</dbReference>
<dbReference type="InterPro" id="IPR000994">
    <property type="entry name" value="Pept_M24"/>
</dbReference>
<evidence type="ECO:0000256" key="1">
    <source>
        <dbReference type="SAM" id="Phobius"/>
    </source>
</evidence>
<keyword evidence="1" id="KW-1133">Transmembrane helix</keyword>
<reference evidence="4" key="1">
    <citation type="submission" date="2024-04" db="EMBL/GenBank/DDBJ databases">
        <authorList>
            <person name="Shaw F."/>
            <person name="Minotto A."/>
        </authorList>
    </citation>
    <scope>NUCLEOTIDE SEQUENCE [LARGE SCALE GENOMIC DNA]</scope>
</reference>
<dbReference type="Proteomes" id="UP001497453">
    <property type="component" value="Chromosome 3"/>
</dbReference>
<keyword evidence="1" id="KW-0472">Membrane</keyword>
<dbReference type="Gene3D" id="3.40.350.10">
    <property type="entry name" value="Creatinase/prolidase N-terminal domain"/>
    <property type="match status" value="1"/>
</dbReference>
<protein>
    <recommendedName>
        <fullName evidence="2">Peptidase M24 domain-containing protein</fullName>
    </recommendedName>
</protein>
<dbReference type="PANTHER" id="PTHR46112">
    <property type="entry name" value="AMINOPEPTIDASE"/>
    <property type="match status" value="1"/>
</dbReference>
<dbReference type="InterPro" id="IPR029149">
    <property type="entry name" value="Creatin/AminoP/Spt16_N"/>
</dbReference>
<dbReference type="PANTHER" id="PTHR46112:SF2">
    <property type="entry name" value="XAA-PRO AMINOPEPTIDASE P-RELATED"/>
    <property type="match status" value="1"/>
</dbReference>
<keyword evidence="1" id="KW-0812">Transmembrane</keyword>
<dbReference type="EMBL" id="OZ037946">
    <property type="protein sequence ID" value="CAL1704961.1"/>
    <property type="molecule type" value="Genomic_DNA"/>
</dbReference>
<evidence type="ECO:0000259" key="2">
    <source>
        <dbReference type="Pfam" id="PF00557"/>
    </source>
</evidence>
<dbReference type="Gene3D" id="3.90.230.10">
    <property type="entry name" value="Creatinase/methionine aminopeptidase superfamily"/>
    <property type="match status" value="1"/>
</dbReference>
<accession>A0ABP1DAT6</accession>
<name>A0ABP1DAT6_9APHY</name>
<gene>
    <name evidence="3" type="ORF">GFSPODELE1_LOCUS5217</name>
</gene>
<dbReference type="InterPro" id="IPR050659">
    <property type="entry name" value="Peptidase_M24B"/>
</dbReference>